<keyword evidence="5" id="KW-1185">Reference proteome</keyword>
<protein>
    <submittedName>
        <fullName evidence="4">S-adenosylmethionine-dependent methyltransferase</fullName>
    </submittedName>
</protein>
<evidence type="ECO:0000256" key="1">
    <source>
        <dbReference type="ARBA" id="ARBA00022603"/>
    </source>
</evidence>
<reference evidence="4 5" key="1">
    <citation type="submission" date="2016-04" db="EMBL/GenBank/DDBJ databases">
        <title>Genome analysis of Thermosulfurimonas dismutans, the first thermophilic sulfur-disproportionating bacterium of the phylum Thermodesulfobacteria.</title>
        <authorList>
            <person name="Mardanov A.V."/>
            <person name="Beletsky A.V."/>
            <person name="Kadnikov V.V."/>
            <person name="Slobodkin A.I."/>
            <person name="Ravin N.V."/>
        </authorList>
    </citation>
    <scope>NUCLEOTIDE SEQUENCE [LARGE SCALE GENOMIC DNA]</scope>
    <source>
        <strain evidence="4 5">S95</strain>
    </source>
</reference>
<dbReference type="CDD" id="cd02440">
    <property type="entry name" value="AdoMet_MTases"/>
    <property type="match status" value="1"/>
</dbReference>
<dbReference type="InterPro" id="IPR026170">
    <property type="entry name" value="FAM173A/B"/>
</dbReference>
<dbReference type="RefSeq" id="WP_068668665.1">
    <property type="nucleotide sequence ID" value="NZ_LWLG01000001.1"/>
</dbReference>
<sequence length="179" mass="20470">MGKIIWLLAGVVVPLILVKIAYAVSMVLVLPKTKGALFVSTSRRKIRAILEAVSMSPETRLVDLGCGDGRFLRAAWKRYQVRGVGYEINPWAYFLARAKNGLFRVPTEVRFRDFMKEDLSSYEVIFCYLFPDVLRELSPKLRQELRKGAIVISCNFPLPGWRPQKVIQEGDPIYIYQVS</sequence>
<comment type="caution">
    <text evidence="4">The sequence shown here is derived from an EMBL/GenBank/DDBJ whole genome shotgun (WGS) entry which is preliminary data.</text>
</comment>
<accession>A0A179D722</accession>
<evidence type="ECO:0000256" key="3">
    <source>
        <dbReference type="ARBA" id="ARBA00022691"/>
    </source>
</evidence>
<dbReference type="PANTHER" id="PTHR13610:SF9">
    <property type="entry name" value="FI06469P"/>
    <property type="match status" value="1"/>
</dbReference>
<keyword evidence="2 4" id="KW-0808">Transferase</keyword>
<dbReference type="Gene3D" id="3.40.50.150">
    <property type="entry name" value="Vaccinia Virus protein VP39"/>
    <property type="match status" value="1"/>
</dbReference>
<keyword evidence="1 4" id="KW-0489">Methyltransferase</keyword>
<evidence type="ECO:0000313" key="4">
    <source>
        <dbReference type="EMBL" id="OAQ21846.1"/>
    </source>
</evidence>
<dbReference type="Proteomes" id="UP000078390">
    <property type="component" value="Unassembled WGS sequence"/>
</dbReference>
<gene>
    <name evidence="4" type="ORF">TDIS_0364</name>
</gene>
<dbReference type="AlphaFoldDB" id="A0A179D722"/>
<dbReference type="PANTHER" id="PTHR13610">
    <property type="entry name" value="METHYLTRANSFERASE DOMAIN-CONTAINING PROTEIN"/>
    <property type="match status" value="1"/>
</dbReference>
<dbReference type="STRING" id="999894.TDIS_0364"/>
<keyword evidence="3" id="KW-0949">S-adenosyl-L-methionine</keyword>
<dbReference type="SUPFAM" id="SSF53335">
    <property type="entry name" value="S-adenosyl-L-methionine-dependent methyltransferases"/>
    <property type="match status" value="1"/>
</dbReference>
<dbReference type="InterPro" id="IPR029063">
    <property type="entry name" value="SAM-dependent_MTases_sf"/>
</dbReference>
<proteinExistence type="predicted"/>
<dbReference type="EMBL" id="LWLG01000001">
    <property type="protein sequence ID" value="OAQ21846.1"/>
    <property type="molecule type" value="Genomic_DNA"/>
</dbReference>
<organism evidence="4 5">
    <name type="scientific">Thermosulfurimonas dismutans</name>
    <dbReference type="NCBI Taxonomy" id="999894"/>
    <lineage>
        <taxon>Bacteria</taxon>
        <taxon>Pseudomonadati</taxon>
        <taxon>Thermodesulfobacteriota</taxon>
        <taxon>Thermodesulfobacteria</taxon>
        <taxon>Thermodesulfobacteriales</taxon>
        <taxon>Thermodesulfobacteriaceae</taxon>
        <taxon>Thermosulfurimonas</taxon>
    </lineage>
</organism>
<dbReference type="GO" id="GO:0032259">
    <property type="term" value="P:methylation"/>
    <property type="evidence" value="ECO:0007669"/>
    <property type="project" value="UniProtKB-KW"/>
</dbReference>
<dbReference type="GO" id="GO:0016279">
    <property type="term" value="F:protein-lysine N-methyltransferase activity"/>
    <property type="evidence" value="ECO:0007669"/>
    <property type="project" value="InterPro"/>
</dbReference>
<dbReference type="OrthoDB" id="5510758at2"/>
<evidence type="ECO:0000313" key="5">
    <source>
        <dbReference type="Proteomes" id="UP000078390"/>
    </source>
</evidence>
<name>A0A179D722_9BACT</name>
<evidence type="ECO:0000256" key="2">
    <source>
        <dbReference type="ARBA" id="ARBA00022679"/>
    </source>
</evidence>